<dbReference type="GeneID" id="93733571"/>
<keyword evidence="1" id="KW-0614">Plasmid</keyword>
<keyword evidence="2" id="KW-1185">Reference proteome</keyword>
<gene>
    <name evidence="1" type="ORF">SCLAV_p0415</name>
</gene>
<dbReference type="Proteomes" id="UP000002357">
    <property type="component" value="Plasmid pSCL4"/>
</dbReference>
<dbReference type="RefSeq" id="WP_003957371.1">
    <property type="nucleotide sequence ID" value="NZ_CM000914.1"/>
</dbReference>
<reference evidence="1 2" key="1">
    <citation type="journal article" date="2010" name="Genome Biol. Evol.">
        <title>The sequence of a 1.8-mb bacterial linear plasmid reveals a rich evolutionary reservoir of secondary metabolic pathways.</title>
        <authorList>
            <person name="Medema M.H."/>
            <person name="Trefzer A."/>
            <person name="Kovalchuk A."/>
            <person name="van den Berg M."/>
            <person name="Mueller U."/>
            <person name="Heijne W."/>
            <person name="Wu L."/>
            <person name="Alam M.T."/>
            <person name="Ronning C.M."/>
            <person name="Nierman W.C."/>
            <person name="Bovenberg R.A.L."/>
            <person name="Breitling R."/>
            <person name="Takano E."/>
        </authorList>
    </citation>
    <scope>NUCLEOTIDE SEQUENCE [LARGE SCALE GENOMIC DNA]</scope>
    <source>
        <strain evidence="2">ATCC 27064 / DSM 738 / JCM 4710 / NBRC 13307 / NCIMB 12785 / NRRL 3585 / VKM Ac-602</strain>
        <plasmid evidence="1">pSCL4</plasmid>
    </source>
</reference>
<accession>B5GZJ3</accession>
<evidence type="ECO:0000313" key="2">
    <source>
        <dbReference type="Proteomes" id="UP000002357"/>
    </source>
</evidence>
<organism evidence="1 2">
    <name type="scientific">Streptomyces clavuligerus</name>
    <dbReference type="NCBI Taxonomy" id="1901"/>
    <lineage>
        <taxon>Bacteria</taxon>
        <taxon>Bacillati</taxon>
        <taxon>Actinomycetota</taxon>
        <taxon>Actinomycetes</taxon>
        <taxon>Kitasatosporales</taxon>
        <taxon>Streptomycetaceae</taxon>
        <taxon>Streptomyces</taxon>
    </lineage>
</organism>
<dbReference type="OrthoDB" id="6447274at2"/>
<geneLocation type="plasmid" evidence="1 2">
    <name>pSCL4</name>
</geneLocation>
<sequence length="125" mass="14352">MSDVRSVDRIYDQTDQTAKIVNQESPAKPGNQLVLDAGNNNTCTMWTPWCDSQAEMNESHYIEVTIGPDDPANRLQIFQSGDYVWYTTQLDYSLRQHVQGDNASGKGEYNMYIQSDRTIRYEKFA</sequence>
<dbReference type="eggNOG" id="ENOG502ZUQB">
    <property type="taxonomic scope" value="Bacteria"/>
</dbReference>
<dbReference type="AlphaFoldDB" id="B5GZJ3"/>
<protein>
    <submittedName>
        <fullName evidence="1">Uncharacterized protein</fullName>
    </submittedName>
</protein>
<dbReference type="EMBL" id="CM000914">
    <property type="protein sequence ID" value="EFG03905.2"/>
    <property type="molecule type" value="Genomic_DNA"/>
</dbReference>
<proteinExistence type="predicted"/>
<evidence type="ECO:0000313" key="1">
    <source>
        <dbReference type="EMBL" id="EFG03905.2"/>
    </source>
</evidence>
<name>B5GZJ3_STRCL</name>